<dbReference type="PANTHER" id="PTHR33908:SF11">
    <property type="entry name" value="MEMBRANE PROTEIN"/>
    <property type="match status" value="1"/>
</dbReference>
<keyword evidence="3" id="KW-0328">Glycosyltransferase</keyword>
<dbReference type="GO" id="GO:0009103">
    <property type="term" value="P:lipopolysaccharide biosynthetic process"/>
    <property type="evidence" value="ECO:0007669"/>
    <property type="project" value="UniProtKB-ARBA"/>
</dbReference>
<evidence type="ECO:0000256" key="5">
    <source>
        <dbReference type="ARBA" id="ARBA00022692"/>
    </source>
</evidence>
<keyword evidence="11" id="KW-1185">Reference proteome</keyword>
<dbReference type="STRING" id="1176587.A8C56_00645"/>
<evidence type="ECO:0000256" key="1">
    <source>
        <dbReference type="ARBA" id="ARBA00004651"/>
    </source>
</evidence>
<dbReference type="Pfam" id="PF13231">
    <property type="entry name" value="PMT_2"/>
    <property type="match status" value="1"/>
</dbReference>
<feature type="transmembrane region" description="Helical" evidence="8">
    <location>
        <begin position="7"/>
        <end position="26"/>
    </location>
</feature>
<dbReference type="AlphaFoldDB" id="A0A1A9HYX8"/>
<feature type="transmembrane region" description="Helical" evidence="8">
    <location>
        <begin position="279"/>
        <end position="298"/>
    </location>
</feature>
<evidence type="ECO:0000256" key="6">
    <source>
        <dbReference type="ARBA" id="ARBA00022989"/>
    </source>
</evidence>
<dbReference type="GO" id="GO:0016763">
    <property type="term" value="F:pentosyltransferase activity"/>
    <property type="evidence" value="ECO:0007669"/>
    <property type="project" value="TreeGrafter"/>
</dbReference>
<evidence type="ECO:0000259" key="9">
    <source>
        <dbReference type="Pfam" id="PF13231"/>
    </source>
</evidence>
<feature type="transmembrane region" description="Helical" evidence="8">
    <location>
        <begin position="128"/>
        <end position="146"/>
    </location>
</feature>
<evidence type="ECO:0000313" key="10">
    <source>
        <dbReference type="EMBL" id="ANH79680.1"/>
    </source>
</evidence>
<evidence type="ECO:0000256" key="7">
    <source>
        <dbReference type="ARBA" id="ARBA00023136"/>
    </source>
</evidence>
<reference evidence="10 11" key="1">
    <citation type="submission" date="2016-05" db="EMBL/GenBank/DDBJ databases">
        <title>Niabella ginsenosidivorans BS26 whole genome sequencing.</title>
        <authorList>
            <person name="Im W.T."/>
            <person name="Siddiqi M.Z."/>
        </authorList>
    </citation>
    <scope>NUCLEOTIDE SEQUENCE [LARGE SCALE GENOMIC DNA]</scope>
    <source>
        <strain evidence="10 11">BS26</strain>
    </source>
</reference>
<dbReference type="Proteomes" id="UP000077667">
    <property type="component" value="Chromosome"/>
</dbReference>
<comment type="subcellular location">
    <subcellularLocation>
        <location evidence="1">Cell membrane</location>
        <topology evidence="1">Multi-pass membrane protein</topology>
    </subcellularLocation>
</comment>
<dbReference type="EMBL" id="CP015772">
    <property type="protein sequence ID" value="ANH79680.1"/>
    <property type="molecule type" value="Genomic_DNA"/>
</dbReference>
<evidence type="ECO:0000256" key="4">
    <source>
        <dbReference type="ARBA" id="ARBA00022679"/>
    </source>
</evidence>
<feature type="transmembrane region" description="Helical" evidence="8">
    <location>
        <begin position="100"/>
        <end position="122"/>
    </location>
</feature>
<keyword evidence="6 8" id="KW-1133">Transmembrane helix</keyword>
<dbReference type="OrthoDB" id="9813729at2"/>
<dbReference type="GO" id="GO:0005886">
    <property type="term" value="C:plasma membrane"/>
    <property type="evidence" value="ECO:0007669"/>
    <property type="project" value="UniProtKB-SubCell"/>
</dbReference>
<dbReference type="PANTHER" id="PTHR33908">
    <property type="entry name" value="MANNOSYLTRANSFERASE YKCB-RELATED"/>
    <property type="match status" value="1"/>
</dbReference>
<feature type="transmembrane region" description="Helical" evidence="8">
    <location>
        <begin position="193"/>
        <end position="212"/>
    </location>
</feature>
<dbReference type="InterPro" id="IPR050297">
    <property type="entry name" value="LipidA_mod_glycosyltrf_83"/>
</dbReference>
<keyword evidence="5 8" id="KW-0812">Transmembrane</keyword>
<evidence type="ECO:0000256" key="3">
    <source>
        <dbReference type="ARBA" id="ARBA00022676"/>
    </source>
</evidence>
<name>A0A1A9HYX8_9BACT</name>
<feature type="transmembrane region" description="Helical" evidence="8">
    <location>
        <begin position="153"/>
        <end position="181"/>
    </location>
</feature>
<dbReference type="KEGG" id="nia:A8C56_00645"/>
<dbReference type="RefSeq" id="WP_067750744.1">
    <property type="nucleotide sequence ID" value="NZ_CP015772.1"/>
</dbReference>
<dbReference type="InterPro" id="IPR038731">
    <property type="entry name" value="RgtA/B/C-like"/>
</dbReference>
<feature type="transmembrane region" description="Helical" evidence="8">
    <location>
        <begin position="338"/>
        <end position="360"/>
    </location>
</feature>
<keyword evidence="7 8" id="KW-0472">Membrane</keyword>
<feature type="transmembrane region" description="Helical" evidence="8">
    <location>
        <begin position="310"/>
        <end position="326"/>
    </location>
</feature>
<proteinExistence type="predicted"/>
<protein>
    <recommendedName>
        <fullName evidence="9">Glycosyltransferase RgtA/B/C/D-like domain-containing protein</fullName>
    </recommendedName>
</protein>
<feature type="transmembrane region" description="Helical" evidence="8">
    <location>
        <begin position="70"/>
        <end position="88"/>
    </location>
</feature>
<evidence type="ECO:0000313" key="11">
    <source>
        <dbReference type="Proteomes" id="UP000077667"/>
    </source>
</evidence>
<organism evidence="10 11">
    <name type="scientific">Niabella ginsenosidivorans</name>
    <dbReference type="NCBI Taxonomy" id="1176587"/>
    <lineage>
        <taxon>Bacteria</taxon>
        <taxon>Pseudomonadati</taxon>
        <taxon>Bacteroidota</taxon>
        <taxon>Chitinophagia</taxon>
        <taxon>Chitinophagales</taxon>
        <taxon>Chitinophagaceae</taxon>
        <taxon>Niabella</taxon>
    </lineage>
</organism>
<evidence type="ECO:0000256" key="8">
    <source>
        <dbReference type="SAM" id="Phobius"/>
    </source>
</evidence>
<gene>
    <name evidence="10" type="ORF">A8C56_00645</name>
</gene>
<accession>A0A1A9HYX8</accession>
<keyword evidence="2" id="KW-1003">Cell membrane</keyword>
<sequence length="517" mass="59010">MAYYRKQVYGLIVVVTLLKLLLSAFLQLGNDEVYYVAYAQKLQWNYFDHPPFVALIIKFFSAGLLLKHEVFLRLGFVCIGSINTWLVYRIGEKLQSSYAGWIAALLFTASVYGNIISGFMIMPDAPLLLFWLAAVWTALNISNCTGKYRQRCLLLLFGLLTGLATMSKASGMVLWAGMGLYSLCSQRSLLKNLYLYAALLVTILMIFPAVLWSMHNGTDGIMYQAHRVAIHQQSSIQAKGFLQQLFGEIGYNNPVCYALGWMGAFHYWKYRWRRNEQQLLIFCFALPLILLVWFFSWFRQTLPHWTGPSYVLLLLFGALFIIYRQVNKIWAPLTLKWANGLSAVAVIGIAAASVFLPYTFNKKDPLQTGKGDLLLDFTGWKQFAKDFRAVYINDAANGVMKPNAFIVSDYWFPAAHFNWYLADKDHYPFMAVGALNNIHQFAWLNQQRPGLTTGADAYYITVSNYYRAPEKALTNSFAMTGPALIIPQFRIGQVVRNFYIIRLHYYKGNIRPSGIIN</sequence>
<keyword evidence="4" id="KW-0808">Transferase</keyword>
<evidence type="ECO:0000256" key="2">
    <source>
        <dbReference type="ARBA" id="ARBA00022475"/>
    </source>
</evidence>
<feature type="domain" description="Glycosyltransferase RgtA/B/C/D-like" evidence="9">
    <location>
        <begin position="48"/>
        <end position="212"/>
    </location>
</feature>